<dbReference type="InterPro" id="IPR001173">
    <property type="entry name" value="Glyco_trans_2-like"/>
</dbReference>
<feature type="coiled-coil region" evidence="1">
    <location>
        <begin position="281"/>
        <end position="308"/>
    </location>
</feature>
<evidence type="ECO:0000313" key="3">
    <source>
        <dbReference type="EMBL" id="QHS88563.1"/>
    </source>
</evidence>
<dbReference type="Pfam" id="PF00535">
    <property type="entry name" value="Glycos_transf_2"/>
    <property type="match status" value="1"/>
</dbReference>
<feature type="domain" description="Glycosyltransferase 2-like" evidence="2">
    <location>
        <begin position="4"/>
        <end position="119"/>
    </location>
</feature>
<evidence type="ECO:0000256" key="1">
    <source>
        <dbReference type="SAM" id="Coils"/>
    </source>
</evidence>
<keyword evidence="1" id="KW-0175">Coiled coil</keyword>
<proteinExistence type="predicted"/>
<dbReference type="EMBL" id="MN739099">
    <property type="protein sequence ID" value="QHS88563.1"/>
    <property type="molecule type" value="Genomic_DNA"/>
</dbReference>
<accession>A0A6C0BAS5</accession>
<organism evidence="3">
    <name type="scientific">viral metagenome</name>
    <dbReference type="NCBI Taxonomy" id="1070528"/>
    <lineage>
        <taxon>unclassified sequences</taxon>
        <taxon>metagenomes</taxon>
        <taxon>organismal metagenomes</taxon>
    </lineage>
</organism>
<dbReference type="AlphaFoldDB" id="A0A6C0BAS5"/>
<evidence type="ECO:0000259" key="2">
    <source>
        <dbReference type="Pfam" id="PF00535"/>
    </source>
</evidence>
<dbReference type="PANTHER" id="PTHR22916">
    <property type="entry name" value="GLYCOSYLTRANSFERASE"/>
    <property type="match status" value="1"/>
</dbReference>
<dbReference type="SUPFAM" id="SSF53448">
    <property type="entry name" value="Nucleotide-diphospho-sugar transferases"/>
    <property type="match status" value="1"/>
</dbReference>
<protein>
    <recommendedName>
        <fullName evidence="2">Glycosyltransferase 2-like domain-containing protein</fullName>
    </recommendedName>
</protein>
<name>A0A6C0BAS5_9ZZZZ</name>
<dbReference type="CDD" id="cd00761">
    <property type="entry name" value="Glyco_tranf_GTA_type"/>
    <property type="match status" value="1"/>
</dbReference>
<dbReference type="Gene3D" id="3.90.550.10">
    <property type="entry name" value="Spore Coat Polysaccharide Biosynthesis Protein SpsA, Chain A"/>
    <property type="match status" value="1"/>
</dbReference>
<reference evidence="3" key="1">
    <citation type="journal article" date="2020" name="Nature">
        <title>Giant virus diversity and host interactions through global metagenomics.</title>
        <authorList>
            <person name="Schulz F."/>
            <person name="Roux S."/>
            <person name="Paez-Espino D."/>
            <person name="Jungbluth S."/>
            <person name="Walsh D.A."/>
            <person name="Denef V.J."/>
            <person name="McMahon K.D."/>
            <person name="Konstantinidis K.T."/>
            <person name="Eloe-Fadrosh E.A."/>
            <person name="Kyrpides N.C."/>
            <person name="Woyke T."/>
        </authorList>
    </citation>
    <scope>NUCLEOTIDE SEQUENCE</scope>
    <source>
        <strain evidence="3">GVMAG-M-3300010158-55</strain>
    </source>
</reference>
<dbReference type="InterPro" id="IPR029044">
    <property type="entry name" value="Nucleotide-diphossugar_trans"/>
</dbReference>
<sequence length="308" mass="36159">MLVSICTPTFNRRPFIPSMIECFKHQDYKGPMEWIILDDGTDKIEDLITAANIPEIKYYKIEGKLPLGKKRNLIHQFSKGDIIVYMDDDDYYPPERVSHAVEMLQLHPNVLCAGSSMLYTYFKEIDKIVQFGPYSPNHATAGTFAFKKELLAITGYDDEQCLAEEKHFLKNYTIPLVQLDPKKVILVCSHKQNTFDKRTLLENPNNCIHYTTLKLKEFIKNADLRHFFKVKMHEELIHYKPGEPSMKPDVVQYMDQLKKEREFSIQYGNKLLTGKEILHQLNQQQQYIKLLQEKIVKLEEQLKQLSRQ</sequence>